<dbReference type="RefSeq" id="XP_013755222.1">
    <property type="nucleotide sequence ID" value="XM_013899768.1"/>
</dbReference>
<evidence type="ECO:0000256" key="2">
    <source>
        <dbReference type="SAM" id="MobiDB-lite"/>
    </source>
</evidence>
<dbReference type="OMA" id="VSITWRT"/>
<dbReference type="PROSITE" id="PS51471">
    <property type="entry name" value="FE2OG_OXY"/>
    <property type="match status" value="1"/>
</dbReference>
<dbReference type="InterPro" id="IPR032857">
    <property type="entry name" value="ALKBH4"/>
</dbReference>
<sequence>MGASAVDDEPWASNAPHTSGGPTIAEPVEAVPGLFFIADFVAPAESDALLDFLAACDRWKSMGTGRRVLHFGHMFDYATESVVPIPDPDCPDDVFMPAALAPVVASINALVTPDGSPLPGGPQAYDQVIVNGYEKSQGIHPHIDRTHCFGPVIAALSLGDDAVLTFLRDTQDGRVVYDVPVPARSLYIMTGDARYAWRHGLDARTNAAVRTGVERVSITWRTVVDSETAAAVTPSANSLPGVIIDALRPETDLVIEGELVGRVVGRRGATVRALSGRLGSQLVVGTLAGDPSVGLVRILDRGTTSLEALQTELDAILDPFRSSGAAAED</sequence>
<dbReference type="PANTHER" id="PTHR12463:SF1">
    <property type="entry name" value="2-OXOGLUTARATE AND FE-DEPENDENT OXYGENASE FAMILY PROTEIN"/>
    <property type="match status" value="1"/>
</dbReference>
<dbReference type="STRING" id="461836.A0A0L0DMP0"/>
<name>A0A0L0DMP0_THETB</name>
<dbReference type="Pfam" id="PF13532">
    <property type="entry name" value="2OG-FeII_Oxy_2"/>
    <property type="match status" value="1"/>
</dbReference>
<dbReference type="SUPFAM" id="SSF51197">
    <property type="entry name" value="Clavaminate synthase-like"/>
    <property type="match status" value="1"/>
</dbReference>
<evidence type="ECO:0000313" key="4">
    <source>
        <dbReference type="EMBL" id="KNC52673.1"/>
    </source>
</evidence>
<dbReference type="GeneID" id="25567217"/>
<organism evidence="4 5">
    <name type="scientific">Thecamonas trahens ATCC 50062</name>
    <dbReference type="NCBI Taxonomy" id="461836"/>
    <lineage>
        <taxon>Eukaryota</taxon>
        <taxon>Apusozoa</taxon>
        <taxon>Apusomonadida</taxon>
        <taxon>Apusomonadidae</taxon>
        <taxon>Thecamonas</taxon>
    </lineage>
</organism>
<dbReference type="EMBL" id="GL349474">
    <property type="protein sequence ID" value="KNC52673.1"/>
    <property type="molecule type" value="Genomic_DNA"/>
</dbReference>
<dbReference type="GO" id="GO:0016491">
    <property type="term" value="F:oxidoreductase activity"/>
    <property type="evidence" value="ECO:0007669"/>
    <property type="project" value="TreeGrafter"/>
</dbReference>
<evidence type="ECO:0000256" key="1">
    <source>
        <dbReference type="PROSITE-ProRule" id="PRU00117"/>
    </source>
</evidence>
<evidence type="ECO:0000259" key="3">
    <source>
        <dbReference type="PROSITE" id="PS51471"/>
    </source>
</evidence>
<dbReference type="InterPro" id="IPR027450">
    <property type="entry name" value="AlkB-like"/>
</dbReference>
<proteinExistence type="predicted"/>
<keyword evidence="1" id="KW-0694">RNA-binding</keyword>
<reference evidence="4 5" key="1">
    <citation type="submission" date="2010-05" db="EMBL/GenBank/DDBJ databases">
        <title>The Genome Sequence of Thecamonas trahens ATCC 50062.</title>
        <authorList>
            <consortium name="The Broad Institute Genome Sequencing Platform"/>
            <person name="Russ C."/>
            <person name="Cuomo C."/>
            <person name="Shea T."/>
            <person name="Young S.K."/>
            <person name="Zeng Q."/>
            <person name="Koehrsen M."/>
            <person name="Haas B."/>
            <person name="Borodovsky M."/>
            <person name="Guigo R."/>
            <person name="Alvarado L."/>
            <person name="Berlin A."/>
            <person name="Bochicchio J."/>
            <person name="Borenstein D."/>
            <person name="Chapman S."/>
            <person name="Chen Z."/>
            <person name="Freedman E."/>
            <person name="Gellesch M."/>
            <person name="Goldberg J."/>
            <person name="Griggs A."/>
            <person name="Gujja S."/>
            <person name="Heilman E."/>
            <person name="Heiman D."/>
            <person name="Hepburn T."/>
            <person name="Howarth C."/>
            <person name="Jen D."/>
            <person name="Larson L."/>
            <person name="Mehta T."/>
            <person name="Park D."/>
            <person name="Pearson M."/>
            <person name="Roberts A."/>
            <person name="Saif S."/>
            <person name="Shenoy N."/>
            <person name="Sisk P."/>
            <person name="Stolte C."/>
            <person name="Sykes S."/>
            <person name="Thomson T."/>
            <person name="Walk T."/>
            <person name="White J."/>
            <person name="Yandava C."/>
            <person name="Burger G."/>
            <person name="Gray M.W."/>
            <person name="Holland P.W.H."/>
            <person name="King N."/>
            <person name="Lang F.B.F."/>
            <person name="Roger A.J."/>
            <person name="Ruiz-Trillo I."/>
            <person name="Lander E."/>
            <person name="Nusbaum C."/>
        </authorList>
    </citation>
    <scope>NUCLEOTIDE SEQUENCE [LARGE SCALE GENOMIC DNA]</scope>
    <source>
        <strain evidence="4 5">ATCC 50062</strain>
    </source>
</reference>
<dbReference type="OrthoDB" id="271595at2759"/>
<dbReference type="PROSITE" id="PS50084">
    <property type="entry name" value="KH_TYPE_1"/>
    <property type="match status" value="1"/>
</dbReference>
<dbReference type="InterPro" id="IPR037151">
    <property type="entry name" value="AlkB-like_sf"/>
</dbReference>
<dbReference type="InterPro" id="IPR005123">
    <property type="entry name" value="Oxoglu/Fe-dep_dioxygenase_dom"/>
</dbReference>
<dbReference type="GO" id="GO:0070988">
    <property type="term" value="P:demethylation"/>
    <property type="evidence" value="ECO:0007669"/>
    <property type="project" value="InterPro"/>
</dbReference>
<feature type="region of interest" description="Disordered" evidence="2">
    <location>
        <begin position="1"/>
        <end position="24"/>
    </location>
</feature>
<evidence type="ECO:0000313" key="5">
    <source>
        <dbReference type="Proteomes" id="UP000054408"/>
    </source>
</evidence>
<dbReference type="PANTHER" id="PTHR12463">
    <property type="entry name" value="OXYGENASE-RELATED"/>
    <property type="match status" value="1"/>
</dbReference>
<dbReference type="Gene3D" id="2.60.120.590">
    <property type="entry name" value="Alpha-ketoglutarate-dependent dioxygenase AlkB-like"/>
    <property type="match status" value="1"/>
</dbReference>
<dbReference type="GO" id="GO:0003723">
    <property type="term" value="F:RNA binding"/>
    <property type="evidence" value="ECO:0007669"/>
    <property type="project" value="UniProtKB-UniRule"/>
</dbReference>
<feature type="domain" description="Fe2OG dioxygenase" evidence="3">
    <location>
        <begin position="124"/>
        <end position="224"/>
    </location>
</feature>
<dbReference type="AlphaFoldDB" id="A0A0L0DMP0"/>
<dbReference type="CDD" id="cd00105">
    <property type="entry name" value="KH-I"/>
    <property type="match status" value="1"/>
</dbReference>
<accession>A0A0L0DMP0</accession>
<protein>
    <submittedName>
        <fullName evidence="4">2OG-Fe(II) oxygenase</fullName>
    </submittedName>
</protein>
<gene>
    <name evidence="4" type="ORF">AMSG_08546</name>
</gene>
<keyword evidence="5" id="KW-1185">Reference proteome</keyword>
<dbReference type="eggNOG" id="KOG4176">
    <property type="taxonomic scope" value="Eukaryota"/>
</dbReference>
<feature type="compositionally biased region" description="Acidic residues" evidence="2">
    <location>
        <begin position="1"/>
        <end position="10"/>
    </location>
</feature>
<dbReference type="Proteomes" id="UP000054408">
    <property type="component" value="Unassembled WGS sequence"/>
</dbReference>
<dbReference type="GO" id="GO:0032451">
    <property type="term" value="F:demethylase activity"/>
    <property type="evidence" value="ECO:0007669"/>
    <property type="project" value="TreeGrafter"/>
</dbReference>